<proteinExistence type="predicted"/>
<reference evidence="2 3" key="1">
    <citation type="submission" date="2023-07" db="EMBL/GenBank/DDBJ databases">
        <title>Genomic Encyclopedia of Type Strains, Phase IV (KMG-IV): sequencing the most valuable type-strain genomes for metagenomic binning, comparative biology and taxonomic classification.</title>
        <authorList>
            <person name="Goeker M."/>
        </authorList>
    </citation>
    <scope>NUCLEOTIDE SEQUENCE [LARGE SCALE GENOMIC DNA]</scope>
    <source>
        <strain evidence="2 3">DSM 19619</strain>
    </source>
</reference>
<dbReference type="InterPro" id="IPR004045">
    <property type="entry name" value="Glutathione_S-Trfase_N"/>
</dbReference>
<dbReference type="EMBL" id="JAUSVX010000016">
    <property type="protein sequence ID" value="MDQ0473379.1"/>
    <property type="molecule type" value="Genomic_DNA"/>
</dbReference>
<dbReference type="RefSeq" id="WP_307281571.1">
    <property type="nucleotide sequence ID" value="NZ_JAUSVX010000016.1"/>
</dbReference>
<comment type="caution">
    <text evidence="2">The sequence shown here is derived from an EMBL/GenBank/DDBJ whole genome shotgun (WGS) entry which is preliminary data.</text>
</comment>
<dbReference type="SUPFAM" id="SSF52833">
    <property type="entry name" value="Thioredoxin-like"/>
    <property type="match status" value="1"/>
</dbReference>
<feature type="domain" description="GST N-terminal" evidence="1">
    <location>
        <begin position="4"/>
        <end position="84"/>
    </location>
</feature>
<dbReference type="Proteomes" id="UP001242480">
    <property type="component" value="Unassembled WGS sequence"/>
</dbReference>
<dbReference type="PANTHER" id="PTHR42673:SF4">
    <property type="entry name" value="MALEYLACETOACETATE ISOMERASE"/>
    <property type="match status" value="1"/>
</dbReference>
<dbReference type="EC" id="2.5.1.18" evidence="2"/>
<keyword evidence="3" id="KW-1185">Reference proteome</keyword>
<dbReference type="Gene3D" id="3.40.30.10">
    <property type="entry name" value="Glutaredoxin"/>
    <property type="match status" value="1"/>
</dbReference>
<dbReference type="Gene3D" id="1.20.1050.10">
    <property type="match status" value="1"/>
</dbReference>
<dbReference type="CDD" id="cd03194">
    <property type="entry name" value="GST_C_3"/>
    <property type="match status" value="1"/>
</dbReference>
<dbReference type="InterPro" id="IPR036282">
    <property type="entry name" value="Glutathione-S-Trfase_C_sf"/>
</dbReference>
<dbReference type="Pfam" id="PF13409">
    <property type="entry name" value="GST_N_2"/>
    <property type="match status" value="1"/>
</dbReference>
<dbReference type="InterPro" id="IPR036249">
    <property type="entry name" value="Thioredoxin-like_sf"/>
</dbReference>
<dbReference type="GO" id="GO:0004364">
    <property type="term" value="F:glutathione transferase activity"/>
    <property type="evidence" value="ECO:0007669"/>
    <property type="project" value="UniProtKB-EC"/>
</dbReference>
<evidence type="ECO:0000313" key="3">
    <source>
        <dbReference type="Proteomes" id="UP001242480"/>
    </source>
</evidence>
<dbReference type="PANTHER" id="PTHR42673">
    <property type="entry name" value="MALEYLACETOACETATE ISOMERASE"/>
    <property type="match status" value="1"/>
</dbReference>
<evidence type="ECO:0000313" key="2">
    <source>
        <dbReference type="EMBL" id="MDQ0473379.1"/>
    </source>
</evidence>
<sequence length="217" mass="24039">MAEAVLTISSRNYSSWSLRGWLLCRLAGLAIEEKVLPVDDASARAELLLLSPSVLVPRLSHQGAEVWDTLAIAEYLAEIRPEAPLLPRERIARAHCRAVCGEMHSGFHNLRSALPMNLRAHFPGFKVWAGAQPDIDRVCAIWRECLAAHGGPHLFGPLSVADAMFAPVAARFRTYDVKLDQACAAYRDTVLAWPAMVEWIEAARAEPDDIDELDVEF</sequence>
<name>A0ABU0JGF4_9HYPH</name>
<organism evidence="2 3">
    <name type="scientific">Labrys wisconsinensis</name>
    <dbReference type="NCBI Taxonomy" id="425677"/>
    <lineage>
        <taxon>Bacteria</taxon>
        <taxon>Pseudomonadati</taxon>
        <taxon>Pseudomonadota</taxon>
        <taxon>Alphaproteobacteria</taxon>
        <taxon>Hyphomicrobiales</taxon>
        <taxon>Xanthobacteraceae</taxon>
        <taxon>Labrys</taxon>
    </lineage>
</organism>
<dbReference type="SUPFAM" id="SSF47616">
    <property type="entry name" value="GST C-terminal domain-like"/>
    <property type="match status" value="1"/>
</dbReference>
<keyword evidence="2" id="KW-0808">Transferase</keyword>
<dbReference type="Pfam" id="PF13410">
    <property type="entry name" value="GST_C_2"/>
    <property type="match status" value="1"/>
</dbReference>
<accession>A0ABU0JGF4</accession>
<protein>
    <submittedName>
        <fullName evidence="2">Glutathione S-transferase</fullName>
        <ecNumber evidence="2">2.5.1.18</ecNumber>
    </submittedName>
</protein>
<evidence type="ECO:0000259" key="1">
    <source>
        <dbReference type="PROSITE" id="PS50404"/>
    </source>
</evidence>
<gene>
    <name evidence="2" type="ORF">QO011_006415</name>
</gene>
<dbReference type="PROSITE" id="PS50404">
    <property type="entry name" value="GST_NTER"/>
    <property type="match status" value="1"/>
</dbReference>